<dbReference type="EMBL" id="FZOQ01000028">
    <property type="protein sequence ID" value="SNT16533.1"/>
    <property type="molecule type" value="Genomic_DNA"/>
</dbReference>
<gene>
    <name evidence="4" type="ORF">SAMN06296052_12816</name>
</gene>
<keyword evidence="5" id="KW-1185">Reference proteome</keyword>
<dbReference type="Proteomes" id="UP000198432">
    <property type="component" value="Unassembled WGS sequence"/>
</dbReference>
<dbReference type="Gene3D" id="2.60.40.10">
    <property type="entry name" value="Immunoglobulins"/>
    <property type="match status" value="1"/>
</dbReference>
<organism evidence="4 5">
    <name type="scientific">Pontibacter ummariensis</name>
    <dbReference type="NCBI Taxonomy" id="1610492"/>
    <lineage>
        <taxon>Bacteria</taxon>
        <taxon>Pseudomonadati</taxon>
        <taxon>Bacteroidota</taxon>
        <taxon>Cytophagia</taxon>
        <taxon>Cytophagales</taxon>
        <taxon>Hymenobacteraceae</taxon>
        <taxon>Pontibacter</taxon>
    </lineage>
</organism>
<name>A0A239KFW9_9BACT</name>
<dbReference type="InterPro" id="IPR005181">
    <property type="entry name" value="SASA"/>
</dbReference>
<dbReference type="GO" id="GO:0001681">
    <property type="term" value="F:sialate O-acetylesterase activity"/>
    <property type="evidence" value="ECO:0007669"/>
    <property type="project" value="InterPro"/>
</dbReference>
<evidence type="ECO:0000313" key="4">
    <source>
        <dbReference type="EMBL" id="SNT16533.1"/>
    </source>
</evidence>
<evidence type="ECO:0000313" key="5">
    <source>
        <dbReference type="Proteomes" id="UP000198432"/>
    </source>
</evidence>
<feature type="domain" description="Sialate O-acetylesterase" evidence="3">
    <location>
        <begin position="421"/>
        <end position="543"/>
    </location>
</feature>
<dbReference type="AlphaFoldDB" id="A0A239KFW9"/>
<dbReference type="GO" id="GO:0004553">
    <property type="term" value="F:hydrolase activity, hydrolyzing O-glycosyl compounds"/>
    <property type="evidence" value="ECO:0007669"/>
    <property type="project" value="InterPro"/>
</dbReference>
<accession>A0A239KFW9</accession>
<dbReference type="GO" id="GO:0005975">
    <property type="term" value="P:carbohydrate metabolic process"/>
    <property type="evidence" value="ECO:0007669"/>
    <property type="project" value="InterPro"/>
</dbReference>
<dbReference type="InterPro" id="IPR013783">
    <property type="entry name" value="Ig-like_fold"/>
</dbReference>
<dbReference type="InterPro" id="IPR008979">
    <property type="entry name" value="Galactose-bd-like_sf"/>
</dbReference>
<proteinExistence type="predicted"/>
<feature type="chain" id="PRO_5012241161" evidence="2">
    <location>
        <begin position="29"/>
        <end position="655"/>
    </location>
</feature>
<dbReference type="PANTHER" id="PTHR22901:SF0">
    <property type="entry name" value="SIALATE O-ACETYLESTERASE"/>
    <property type="match status" value="1"/>
</dbReference>
<keyword evidence="1" id="KW-0378">Hydrolase</keyword>
<reference evidence="5" key="1">
    <citation type="submission" date="2017-06" db="EMBL/GenBank/DDBJ databases">
        <authorList>
            <person name="Varghese N."/>
            <person name="Submissions S."/>
        </authorList>
    </citation>
    <scope>NUCLEOTIDE SEQUENCE [LARGE SCALE GENOMIC DNA]</scope>
    <source>
        <strain evidence="5">NKM1</strain>
    </source>
</reference>
<dbReference type="SUPFAM" id="SSF49785">
    <property type="entry name" value="Galactose-binding domain-like"/>
    <property type="match status" value="1"/>
</dbReference>
<keyword evidence="2" id="KW-0732">Signal</keyword>
<dbReference type="Gene3D" id="3.40.50.1110">
    <property type="entry name" value="SGNH hydrolase"/>
    <property type="match status" value="2"/>
</dbReference>
<evidence type="ECO:0000256" key="1">
    <source>
        <dbReference type="ARBA" id="ARBA00022801"/>
    </source>
</evidence>
<dbReference type="InterPro" id="IPR039329">
    <property type="entry name" value="SIAE"/>
</dbReference>
<feature type="signal peptide" evidence="2">
    <location>
        <begin position="1"/>
        <end position="28"/>
    </location>
</feature>
<dbReference type="InterPro" id="IPR036514">
    <property type="entry name" value="SGNH_hydro_sf"/>
</dbReference>
<dbReference type="PANTHER" id="PTHR22901">
    <property type="entry name" value="SIALATE O-ACETYLESTERASE"/>
    <property type="match status" value="1"/>
</dbReference>
<dbReference type="Pfam" id="PF03629">
    <property type="entry name" value="SASA"/>
    <property type="match status" value="2"/>
</dbReference>
<evidence type="ECO:0000256" key="2">
    <source>
        <dbReference type="SAM" id="SignalP"/>
    </source>
</evidence>
<sequence>MPHKRIVPRKLSFIFLVACCLLAYQASSQVKLPSLVSDGMVLQRDAKTKVWGWAAPGEKVTVNFKGKSYKTKADADGKWAVSLAPMKAGGPYTMEIKASNQITIKDILLGDVYFVSGQSNMVHQMSLHNVTYANDIATANYPQIRHFWIPTTTNLEGPAKDLPQSAWKTANPQDVNNFSAVAYFFARKLYEQYQVPIGLINASVGGTPIEAWTSKEGLKEFPAALATIERNSDTSYVNSIKRRAQAAARANQKKVEQDKGLTESVRWYETAYKPKGWRNINIPGYWEDQGIKDLNGVVWYRREIDIPASMTGVPAKVHLGRIVDADALYINGEQVGNTTYQYPQRRYSVPAGVLKHGKNTFVVRVTNQGGKGGFVPDKPYFIEANGQTVDLKGYWQYKVGEVFRPATGGNGGDFYFNAQNQPTALYNAMVAPATDYTLKGILWYQGESNAGNPAEYKKLLPALINDWRDKWQQGNIPFLYVQLPNFLEVNYLPSESNWALMREAALETLSVPNTAMAVTIELGEWNDIHPDNKKDVGERLALAAQELVYGDKKVVSSGPLFQSSTIDGNKIILSFTHVGSGLTSLDGEELEWFAIAGADKKFVWAKARIEGDKVVVWSEEVPEPKYVRYAWADNPAGVNFYNKEGLPASPFRTDK</sequence>
<dbReference type="SUPFAM" id="SSF52266">
    <property type="entry name" value="SGNH hydrolase"/>
    <property type="match status" value="1"/>
</dbReference>
<feature type="domain" description="Sialate O-acetylesterase" evidence="3">
    <location>
        <begin position="111"/>
        <end position="242"/>
    </location>
</feature>
<dbReference type="OrthoDB" id="9816001at2"/>
<protein>
    <submittedName>
        <fullName evidence="4">Sialate O-acetylesterase</fullName>
    </submittedName>
</protein>
<dbReference type="RefSeq" id="WP_089321310.1">
    <property type="nucleotide sequence ID" value="NZ_FZOQ01000028.1"/>
</dbReference>
<evidence type="ECO:0000259" key="3">
    <source>
        <dbReference type="Pfam" id="PF03629"/>
    </source>
</evidence>